<dbReference type="OrthoDB" id="9814067at2"/>
<accession>A0A1E8CH67</accession>
<dbReference type="InterPro" id="IPR036515">
    <property type="entry name" value="Transposase_17_sf"/>
</dbReference>
<dbReference type="Proteomes" id="UP000175669">
    <property type="component" value="Unassembled WGS sequence"/>
</dbReference>
<comment type="caution">
    <text evidence="2">The sequence shown here is derived from an EMBL/GenBank/DDBJ whole genome shotgun (WGS) entry which is preliminary data.</text>
</comment>
<dbReference type="PANTHER" id="PTHR34322:SF2">
    <property type="entry name" value="TRANSPOSASE IS200-LIKE DOMAIN-CONTAINING PROTEIN"/>
    <property type="match status" value="1"/>
</dbReference>
<evidence type="ECO:0000259" key="1">
    <source>
        <dbReference type="SMART" id="SM01321"/>
    </source>
</evidence>
<dbReference type="RefSeq" id="WP_070115365.1">
    <property type="nucleotide sequence ID" value="NZ_MASR01000001.1"/>
</dbReference>
<dbReference type="Pfam" id="PF01797">
    <property type="entry name" value="Y1_Tnp"/>
    <property type="match status" value="1"/>
</dbReference>
<dbReference type="EMBL" id="MASR01000001">
    <property type="protein sequence ID" value="OFE11739.1"/>
    <property type="molecule type" value="Genomic_DNA"/>
</dbReference>
<organism evidence="2 3">
    <name type="scientific">Pseudohongiella acticola</name>
    <dbReference type="NCBI Taxonomy" id="1524254"/>
    <lineage>
        <taxon>Bacteria</taxon>
        <taxon>Pseudomonadati</taxon>
        <taxon>Pseudomonadota</taxon>
        <taxon>Gammaproteobacteria</taxon>
        <taxon>Pseudomonadales</taxon>
        <taxon>Pseudohongiellaceae</taxon>
        <taxon>Pseudohongiella</taxon>
    </lineage>
</organism>
<dbReference type="GO" id="GO:0004803">
    <property type="term" value="F:transposase activity"/>
    <property type="evidence" value="ECO:0007669"/>
    <property type="project" value="InterPro"/>
</dbReference>
<dbReference type="SUPFAM" id="SSF143422">
    <property type="entry name" value="Transposase IS200-like"/>
    <property type="match status" value="1"/>
</dbReference>
<dbReference type="SMART" id="SM01321">
    <property type="entry name" value="Y1_Tnp"/>
    <property type="match status" value="1"/>
</dbReference>
<dbReference type="STRING" id="1524254.PHACT_00030"/>
<evidence type="ECO:0000313" key="2">
    <source>
        <dbReference type="EMBL" id="OFE11739.1"/>
    </source>
</evidence>
<dbReference type="GO" id="GO:0003677">
    <property type="term" value="F:DNA binding"/>
    <property type="evidence" value="ECO:0007669"/>
    <property type="project" value="InterPro"/>
</dbReference>
<proteinExistence type="predicted"/>
<dbReference type="InterPro" id="IPR002686">
    <property type="entry name" value="Transposase_17"/>
</dbReference>
<sequence length="236" mass="27754">MPRRARHYVAGMPYHIVQRGNNRQRCFLQDADYSFYLKQWRINASIYDVHVHAYCLMSNHVHFLLTPYRDDGVSWVTRIVGSNYARYINQKYNRTGTLWEGRHRASLVQTQRYFLTCQRYIELNPVRASIVTDPEHYRWSSFKENALGADGWMQPHTEFLALGESAVARREAYLRLFNKPVSKHQLTLIRSAAHCCQPVADNRYKKVLKKKYGLIIGRLRPGQPRKTKYGDGVNIF</sequence>
<name>A0A1E8CH67_9GAMM</name>
<gene>
    <name evidence="2" type="ORF">PHACT_00030</name>
</gene>
<dbReference type="AlphaFoldDB" id="A0A1E8CH67"/>
<feature type="domain" description="Transposase IS200-like" evidence="1">
    <location>
        <begin position="9"/>
        <end position="124"/>
    </location>
</feature>
<dbReference type="PANTHER" id="PTHR34322">
    <property type="entry name" value="TRANSPOSASE, Y1_TNP DOMAIN-CONTAINING"/>
    <property type="match status" value="1"/>
</dbReference>
<dbReference type="GO" id="GO:0006313">
    <property type="term" value="P:DNA transposition"/>
    <property type="evidence" value="ECO:0007669"/>
    <property type="project" value="InterPro"/>
</dbReference>
<keyword evidence="3" id="KW-1185">Reference proteome</keyword>
<protein>
    <recommendedName>
        <fullName evidence="1">Transposase IS200-like domain-containing protein</fullName>
    </recommendedName>
</protein>
<reference evidence="3" key="1">
    <citation type="submission" date="2016-07" db="EMBL/GenBank/DDBJ databases">
        <authorList>
            <person name="Florea S."/>
            <person name="Webb J.S."/>
            <person name="Jaromczyk J."/>
            <person name="Schardl C.L."/>
        </authorList>
    </citation>
    <scope>NUCLEOTIDE SEQUENCE [LARGE SCALE GENOMIC DNA]</scope>
    <source>
        <strain evidence="3">KCTC 42131</strain>
    </source>
</reference>
<dbReference type="Gene3D" id="3.30.70.1290">
    <property type="entry name" value="Transposase IS200-like"/>
    <property type="match status" value="1"/>
</dbReference>
<evidence type="ECO:0000313" key="3">
    <source>
        <dbReference type="Proteomes" id="UP000175669"/>
    </source>
</evidence>